<dbReference type="OrthoDB" id="3677880at2"/>
<dbReference type="Proteomes" id="UP000287547">
    <property type="component" value="Unassembled WGS sequence"/>
</dbReference>
<dbReference type="RefSeq" id="WP_051794054.1">
    <property type="nucleotide sequence ID" value="NZ_QHKI01000035.1"/>
</dbReference>
<sequence>MTYDYPEFRLPQEERILLGTGPLMRHVGSRIAGRIQIPHPAAPDAPELVQRDYLPHNPLDSTVAGRFNGHDWVDDDSIGYWAEAAHPEQHAVKVADAMAICKGDAGLMVTDRRFFVITAGHLFVHVREAEKQARKKKNVFSQLLSAAGDVVLGQHSFWQAGDPAIVLFQTDARVVRGWSRVLLGRSFPFPNVVRVDFVDGSALYCRCRKGSIIDGQEVRD</sequence>
<proteinExistence type="predicted"/>
<evidence type="ECO:0000313" key="1">
    <source>
        <dbReference type="EMBL" id="RSM78663.1"/>
    </source>
</evidence>
<name>A0A428Z1E5_KIBAR</name>
<evidence type="ECO:0000313" key="2">
    <source>
        <dbReference type="Proteomes" id="UP000287547"/>
    </source>
</evidence>
<accession>A0A428Z1E5</accession>
<organism evidence="1 2">
    <name type="scientific">Kibdelosporangium aridum</name>
    <dbReference type="NCBI Taxonomy" id="2030"/>
    <lineage>
        <taxon>Bacteria</taxon>
        <taxon>Bacillati</taxon>
        <taxon>Actinomycetota</taxon>
        <taxon>Actinomycetes</taxon>
        <taxon>Pseudonocardiales</taxon>
        <taxon>Pseudonocardiaceae</taxon>
        <taxon>Kibdelosporangium</taxon>
    </lineage>
</organism>
<gene>
    <name evidence="1" type="ORF">DMH04_32890</name>
</gene>
<comment type="caution">
    <text evidence="1">The sequence shown here is derived from an EMBL/GenBank/DDBJ whole genome shotgun (WGS) entry which is preliminary data.</text>
</comment>
<dbReference type="AlphaFoldDB" id="A0A428Z1E5"/>
<protein>
    <submittedName>
        <fullName evidence="1">Uncharacterized protein</fullName>
    </submittedName>
</protein>
<reference evidence="1 2" key="1">
    <citation type="submission" date="2018-05" db="EMBL/GenBank/DDBJ databases">
        <title>Evolution of GPA BGCs.</title>
        <authorList>
            <person name="Waglechner N."/>
            <person name="Wright G.D."/>
        </authorList>
    </citation>
    <scope>NUCLEOTIDE SEQUENCE [LARGE SCALE GENOMIC DNA]</scope>
    <source>
        <strain evidence="1 2">A82846</strain>
    </source>
</reference>
<dbReference type="EMBL" id="QHKI01000035">
    <property type="protein sequence ID" value="RSM78663.1"/>
    <property type="molecule type" value="Genomic_DNA"/>
</dbReference>